<proteinExistence type="predicted"/>
<keyword evidence="2 4" id="KW-0442">Lipid degradation</keyword>
<evidence type="ECO:0000259" key="6">
    <source>
        <dbReference type="PROSITE" id="PS51635"/>
    </source>
</evidence>
<feature type="compositionally biased region" description="Polar residues" evidence="5">
    <location>
        <begin position="207"/>
        <end position="226"/>
    </location>
</feature>
<name>A0A8H3IZL9_9LECA</name>
<dbReference type="GO" id="GO:0019369">
    <property type="term" value="P:arachidonate metabolic process"/>
    <property type="evidence" value="ECO:0007669"/>
    <property type="project" value="TreeGrafter"/>
</dbReference>
<accession>A0A8H3IZL9</accession>
<dbReference type="OrthoDB" id="1658288at2759"/>
<evidence type="ECO:0000256" key="4">
    <source>
        <dbReference type="PROSITE-ProRule" id="PRU01161"/>
    </source>
</evidence>
<evidence type="ECO:0000256" key="3">
    <source>
        <dbReference type="ARBA" id="ARBA00023098"/>
    </source>
</evidence>
<feature type="region of interest" description="Disordered" evidence="5">
    <location>
        <begin position="32"/>
        <end position="53"/>
    </location>
</feature>
<dbReference type="Proteomes" id="UP000664534">
    <property type="component" value="Unassembled WGS sequence"/>
</dbReference>
<keyword evidence="1 4" id="KW-0378">Hydrolase</keyword>
<gene>
    <name evidence="7" type="ORF">IMSHALPRED_011003</name>
</gene>
<dbReference type="PROSITE" id="PS51635">
    <property type="entry name" value="PNPLA"/>
    <property type="match status" value="1"/>
</dbReference>
<comment type="caution">
    <text evidence="4">Lacks conserved residue(s) required for the propagation of feature annotation.</text>
</comment>
<dbReference type="AlphaFoldDB" id="A0A8H3IZL9"/>
<dbReference type="PANTHER" id="PTHR24185">
    <property type="entry name" value="CALCIUM-INDEPENDENT PHOSPHOLIPASE A2-GAMMA"/>
    <property type="match status" value="1"/>
</dbReference>
<protein>
    <recommendedName>
        <fullName evidence="6">PNPLA domain-containing protein</fullName>
    </recommendedName>
</protein>
<dbReference type="Gene3D" id="3.40.1090.10">
    <property type="entry name" value="Cytosolic phospholipase A2 catalytic domain"/>
    <property type="match status" value="1"/>
</dbReference>
<keyword evidence="8" id="KW-1185">Reference proteome</keyword>
<dbReference type="GO" id="GO:0016020">
    <property type="term" value="C:membrane"/>
    <property type="evidence" value="ECO:0007669"/>
    <property type="project" value="TreeGrafter"/>
</dbReference>
<dbReference type="GO" id="GO:0016042">
    <property type="term" value="P:lipid catabolic process"/>
    <property type="evidence" value="ECO:0007669"/>
    <property type="project" value="UniProtKB-UniRule"/>
</dbReference>
<dbReference type="EMBL" id="CAJPDT010000096">
    <property type="protein sequence ID" value="CAF9937055.1"/>
    <property type="molecule type" value="Genomic_DNA"/>
</dbReference>
<feature type="region of interest" description="Disordered" evidence="5">
    <location>
        <begin position="203"/>
        <end position="226"/>
    </location>
</feature>
<evidence type="ECO:0000256" key="1">
    <source>
        <dbReference type="ARBA" id="ARBA00022801"/>
    </source>
</evidence>
<dbReference type="Pfam" id="PF01734">
    <property type="entry name" value="Patatin"/>
    <property type="match status" value="1"/>
</dbReference>
<feature type="compositionally biased region" description="Basic and acidic residues" evidence="5">
    <location>
        <begin position="43"/>
        <end position="53"/>
    </location>
</feature>
<evidence type="ECO:0000256" key="2">
    <source>
        <dbReference type="ARBA" id="ARBA00022963"/>
    </source>
</evidence>
<feature type="active site" description="Proton acceptor" evidence="4">
    <location>
        <position position="308"/>
    </location>
</feature>
<comment type="caution">
    <text evidence="7">The sequence shown here is derived from an EMBL/GenBank/DDBJ whole genome shotgun (WGS) entry which is preliminary data.</text>
</comment>
<organism evidence="7 8">
    <name type="scientific">Imshaugia aleurites</name>
    <dbReference type="NCBI Taxonomy" id="172621"/>
    <lineage>
        <taxon>Eukaryota</taxon>
        <taxon>Fungi</taxon>
        <taxon>Dikarya</taxon>
        <taxon>Ascomycota</taxon>
        <taxon>Pezizomycotina</taxon>
        <taxon>Lecanoromycetes</taxon>
        <taxon>OSLEUM clade</taxon>
        <taxon>Lecanoromycetidae</taxon>
        <taxon>Lecanorales</taxon>
        <taxon>Lecanorineae</taxon>
        <taxon>Parmeliaceae</taxon>
        <taxon>Imshaugia</taxon>
    </lineage>
</organism>
<evidence type="ECO:0000256" key="5">
    <source>
        <dbReference type="SAM" id="MobiDB-lite"/>
    </source>
</evidence>
<dbReference type="SUPFAM" id="SSF52151">
    <property type="entry name" value="FabD/lysophospholipase-like"/>
    <property type="match status" value="1"/>
</dbReference>
<dbReference type="GO" id="GO:0047499">
    <property type="term" value="F:calcium-independent phospholipase A2 activity"/>
    <property type="evidence" value="ECO:0007669"/>
    <property type="project" value="TreeGrafter"/>
</dbReference>
<keyword evidence="3 4" id="KW-0443">Lipid metabolism</keyword>
<feature type="active site" description="Nucleophile" evidence="4">
    <location>
        <position position="151"/>
    </location>
</feature>
<dbReference type="PANTHER" id="PTHR24185:SF1">
    <property type="entry name" value="CALCIUM-INDEPENDENT PHOSPHOLIPASE A2-GAMMA"/>
    <property type="match status" value="1"/>
</dbReference>
<dbReference type="GO" id="GO:0046486">
    <property type="term" value="P:glycerolipid metabolic process"/>
    <property type="evidence" value="ECO:0007669"/>
    <property type="project" value="UniProtKB-ARBA"/>
</dbReference>
<sequence length="516" mass="58341">MTTTAWKQADGSKRVQWTSLVHTRISNPNAIHPHFPNIEDFDPDQHHPDRGELSAEPSIYTLDIDDPWAKKSILSLDGGGVRNFSSLLILQELMRAVGEHERQTDPSAKSSAYSPLVNCVPDGGPTSLAGDTGSALGYLPCHYFDYVSGTSTGGLIAILLGRLRMSVDEAIEEYKELSAKVLEKPSSRWKRLLWNHDSTDRRDNLKDQFNSLPPTRLPSPQEQANQFKSDRARCRTIVCSMKSNEDKNFQTPFLFRSYDRTTSYTSRAPFERNPGDPNAFAIWQVARATSAAPSYFKSIHMFEARYYDAATNLNNPSWEVVREVSLLAKESHDAIDLLLSIGGGNAKGNNPKLRLGKGSLLQELTDISDVVHDKVMLESKIRGFDYYRFDVKEGLQAVRMNEWRPKPGGDITLKNIEMATKNYLKQEGVGALIQRCAAYLVDKRTQRAQTMRWERFATGTRYRCPLTDDCPTPKAKFNTRNDLMDHLRTKHNQAPPDADHYQQIQKLLDQGRTNSE</sequence>
<evidence type="ECO:0000313" key="7">
    <source>
        <dbReference type="EMBL" id="CAF9937055.1"/>
    </source>
</evidence>
<feature type="domain" description="PNPLA" evidence="6">
    <location>
        <begin position="74"/>
        <end position="321"/>
    </location>
</feature>
<reference evidence="7" key="1">
    <citation type="submission" date="2021-03" db="EMBL/GenBank/DDBJ databases">
        <authorList>
            <person name="Tagirdzhanova G."/>
        </authorList>
    </citation>
    <scope>NUCLEOTIDE SEQUENCE</scope>
</reference>
<dbReference type="InterPro" id="IPR016035">
    <property type="entry name" value="Acyl_Trfase/lysoPLipase"/>
</dbReference>
<evidence type="ECO:0000313" key="8">
    <source>
        <dbReference type="Proteomes" id="UP000664534"/>
    </source>
</evidence>
<dbReference type="InterPro" id="IPR002641">
    <property type="entry name" value="PNPLA_dom"/>
</dbReference>
<feature type="short sequence motif" description="GXSXG" evidence="4">
    <location>
        <begin position="149"/>
        <end position="153"/>
    </location>
</feature>